<name>A0ABS2ABT2_9ACTN</name>
<dbReference type="Pfam" id="PF12679">
    <property type="entry name" value="ABC2_membrane_2"/>
    <property type="match status" value="1"/>
</dbReference>
<proteinExistence type="predicted"/>
<dbReference type="PANTHER" id="PTHR37305:SF1">
    <property type="entry name" value="MEMBRANE PROTEIN"/>
    <property type="match status" value="1"/>
</dbReference>
<accession>A0ABS2ABT2</accession>
<protein>
    <submittedName>
        <fullName evidence="2">ABC transporter permease subunit</fullName>
    </submittedName>
</protein>
<keyword evidence="3" id="KW-1185">Reference proteome</keyword>
<organism evidence="2 3">
    <name type="scientific">Paractinoplanes ovalisporus</name>
    <dbReference type="NCBI Taxonomy" id="2810368"/>
    <lineage>
        <taxon>Bacteria</taxon>
        <taxon>Bacillati</taxon>
        <taxon>Actinomycetota</taxon>
        <taxon>Actinomycetes</taxon>
        <taxon>Micromonosporales</taxon>
        <taxon>Micromonosporaceae</taxon>
        <taxon>Paractinoplanes</taxon>
    </lineage>
</organism>
<keyword evidence="1" id="KW-0812">Transmembrane</keyword>
<comment type="caution">
    <text evidence="2">The sequence shown here is derived from an EMBL/GenBank/DDBJ whole genome shotgun (WGS) entry which is preliminary data.</text>
</comment>
<feature type="transmembrane region" description="Helical" evidence="1">
    <location>
        <begin position="239"/>
        <end position="261"/>
    </location>
</feature>
<dbReference type="Proteomes" id="UP000632138">
    <property type="component" value="Unassembled WGS sequence"/>
</dbReference>
<reference evidence="2 3" key="1">
    <citation type="submission" date="2021-01" db="EMBL/GenBank/DDBJ databases">
        <title>Actinoplanes sp. nov. LDG1-06 isolated from lichen.</title>
        <authorList>
            <person name="Saeng-In P."/>
            <person name="Phongsopitanun W."/>
            <person name="Kanchanasin P."/>
            <person name="Yuki M."/>
            <person name="Kudo T."/>
            <person name="Ohkuma M."/>
            <person name="Tanasupawat S."/>
        </authorList>
    </citation>
    <scope>NUCLEOTIDE SEQUENCE [LARGE SCALE GENOMIC DNA]</scope>
    <source>
        <strain evidence="2 3">LDG1-06</strain>
    </source>
</reference>
<feature type="transmembrane region" description="Helical" evidence="1">
    <location>
        <begin position="161"/>
        <end position="193"/>
    </location>
</feature>
<evidence type="ECO:0000313" key="2">
    <source>
        <dbReference type="EMBL" id="MBM2617289.1"/>
    </source>
</evidence>
<keyword evidence="1" id="KW-1133">Transmembrane helix</keyword>
<gene>
    <name evidence="2" type="ORF">JIG36_17180</name>
</gene>
<dbReference type="RefSeq" id="WP_203377253.1">
    <property type="nucleotide sequence ID" value="NZ_JAENHP010000004.1"/>
</dbReference>
<sequence length="336" mass="35905">MSLARAEARRLVKRRFTKFFVAGLLILLVAIAAGMFLTNEKIGSDQRAAAQAEAQAQFQRSYQQSVTEKENCTAAQGTPAASQFPPNCDDIYIPTESDYDPQWFMPATFEFLGEFPGMITTLAALLAMVAFVVGASFVGAEWNSGGMMNLLLWRPTRIRVLATKLTILLAGAAVLTVVVSALWTAAFLAIADLRGSTDGLTSGAWQSIALTELRGLALVLVAGAAGFSLASLGRHTAMALGVAVGVVIVLQFGLGAVLFMAKVKFAEAYLAPVWMSAWMDKTYRIEDTSACDFSSNNGCQPAILDLTWQHAGGLLAGILVVTVGAALWAIRRRDIT</sequence>
<feature type="transmembrane region" description="Helical" evidence="1">
    <location>
        <begin position="19"/>
        <end position="37"/>
    </location>
</feature>
<feature type="transmembrane region" description="Helical" evidence="1">
    <location>
        <begin position="311"/>
        <end position="330"/>
    </location>
</feature>
<evidence type="ECO:0000256" key="1">
    <source>
        <dbReference type="SAM" id="Phobius"/>
    </source>
</evidence>
<keyword evidence="1" id="KW-0472">Membrane</keyword>
<evidence type="ECO:0000313" key="3">
    <source>
        <dbReference type="Proteomes" id="UP000632138"/>
    </source>
</evidence>
<feature type="transmembrane region" description="Helical" evidence="1">
    <location>
        <begin position="213"/>
        <end position="232"/>
    </location>
</feature>
<dbReference type="EMBL" id="JAENHP010000004">
    <property type="protein sequence ID" value="MBM2617289.1"/>
    <property type="molecule type" value="Genomic_DNA"/>
</dbReference>
<dbReference type="PANTHER" id="PTHR37305">
    <property type="entry name" value="INTEGRAL MEMBRANE PROTEIN-RELATED"/>
    <property type="match status" value="1"/>
</dbReference>
<feature type="transmembrane region" description="Helical" evidence="1">
    <location>
        <begin position="115"/>
        <end position="140"/>
    </location>
</feature>